<protein>
    <recommendedName>
        <fullName evidence="2">BRCT domain-containing protein</fullName>
    </recommendedName>
</protein>
<name>A0A8H6CRT8_9LECA</name>
<dbReference type="AlphaFoldDB" id="A0A8H6CRT8"/>
<dbReference type="InterPro" id="IPR001357">
    <property type="entry name" value="BRCT_dom"/>
</dbReference>
<evidence type="ECO:0000313" key="4">
    <source>
        <dbReference type="Proteomes" id="UP000593566"/>
    </source>
</evidence>
<sequence length="298" mass="32062">MPSPHPHIPPAPEPLRKTFDPWNSSSTGHQRADNRLAGSTSWRASRTLKLGHQFRAGEGGGQRVFDTVGAGSKDFGRDGRTENGGWEKGAPGLRPKGWRDVGLMVSQGSQAELGTQEREKRKRKREDPESLLDEPEEPTTPEKEKERGIFTGLCIYINGSTAPAIGDHKLKHLLAEHGAHISIALGRRSVTHVIVGKPNDGRGGGAGGGLSGSKIQKEIQRVRGKGVKFVAVEWVTESVKAGKRLAEARFQGVSIAPRGVGSVYGLFKKKEEEDAENADTVNEGTKTEVGDEGKEKGG</sequence>
<dbReference type="GO" id="GO:0003887">
    <property type="term" value="F:DNA-directed DNA polymerase activity"/>
    <property type="evidence" value="ECO:0007669"/>
    <property type="project" value="TreeGrafter"/>
</dbReference>
<evidence type="ECO:0000259" key="2">
    <source>
        <dbReference type="PROSITE" id="PS50172"/>
    </source>
</evidence>
<dbReference type="GeneID" id="59336515"/>
<dbReference type="Gene3D" id="3.40.50.10190">
    <property type="entry name" value="BRCT domain"/>
    <property type="match status" value="1"/>
</dbReference>
<dbReference type="EMBL" id="JACCJB010000004">
    <property type="protein sequence ID" value="KAF6228388.1"/>
    <property type="molecule type" value="Genomic_DNA"/>
</dbReference>
<comment type="caution">
    <text evidence="3">The sequence shown here is derived from an EMBL/GenBank/DDBJ whole genome shotgun (WGS) entry which is preliminary data.</text>
</comment>
<feature type="compositionally biased region" description="Basic and acidic residues" evidence="1">
    <location>
        <begin position="285"/>
        <end position="298"/>
    </location>
</feature>
<feature type="region of interest" description="Disordered" evidence="1">
    <location>
        <begin position="272"/>
        <end position="298"/>
    </location>
</feature>
<dbReference type="PANTHER" id="PTHR45990">
    <property type="entry name" value="DNA REPAIR PROTEIN REV1"/>
    <property type="match status" value="1"/>
</dbReference>
<accession>A0A8H6CRT8</accession>
<dbReference type="GO" id="GO:0042276">
    <property type="term" value="P:error-prone translesion synthesis"/>
    <property type="evidence" value="ECO:0007669"/>
    <property type="project" value="TreeGrafter"/>
</dbReference>
<gene>
    <name evidence="3" type="ORF">HO133_008118</name>
</gene>
<proteinExistence type="predicted"/>
<feature type="compositionally biased region" description="Pro residues" evidence="1">
    <location>
        <begin position="1"/>
        <end position="13"/>
    </location>
</feature>
<dbReference type="PROSITE" id="PS50172">
    <property type="entry name" value="BRCT"/>
    <property type="match status" value="1"/>
</dbReference>
<evidence type="ECO:0000256" key="1">
    <source>
        <dbReference type="SAM" id="MobiDB-lite"/>
    </source>
</evidence>
<reference evidence="3 4" key="1">
    <citation type="journal article" date="2020" name="Genomics">
        <title>Complete, high-quality genomes from long-read metagenomic sequencing of two wolf lichen thalli reveals enigmatic genome architecture.</title>
        <authorList>
            <person name="McKenzie S.K."/>
            <person name="Walston R.F."/>
            <person name="Allen J.L."/>
        </authorList>
    </citation>
    <scope>NUCLEOTIDE SEQUENCE [LARGE SCALE GENOMIC DNA]</scope>
    <source>
        <strain evidence="3">WasteWater1</strain>
    </source>
</reference>
<dbReference type="PANTHER" id="PTHR45990:SF1">
    <property type="entry name" value="DNA REPAIR PROTEIN REV1"/>
    <property type="match status" value="1"/>
</dbReference>
<dbReference type="GO" id="GO:0017125">
    <property type="term" value="F:deoxycytidyl transferase activity"/>
    <property type="evidence" value="ECO:0007669"/>
    <property type="project" value="TreeGrafter"/>
</dbReference>
<keyword evidence="4" id="KW-1185">Reference proteome</keyword>
<dbReference type="Pfam" id="PF00533">
    <property type="entry name" value="BRCT"/>
    <property type="match status" value="1"/>
</dbReference>
<dbReference type="SUPFAM" id="SSF52113">
    <property type="entry name" value="BRCT domain"/>
    <property type="match status" value="1"/>
</dbReference>
<feature type="compositionally biased region" description="Acidic residues" evidence="1">
    <location>
        <begin position="129"/>
        <end position="139"/>
    </location>
</feature>
<dbReference type="RefSeq" id="XP_037156322.1">
    <property type="nucleotide sequence ID" value="XM_037298986.1"/>
</dbReference>
<dbReference type="GO" id="GO:0070987">
    <property type="term" value="P:error-free translesion synthesis"/>
    <property type="evidence" value="ECO:0007669"/>
    <property type="project" value="TreeGrafter"/>
</dbReference>
<feature type="domain" description="BRCT" evidence="2">
    <location>
        <begin position="145"/>
        <end position="252"/>
    </location>
</feature>
<dbReference type="Proteomes" id="UP000593566">
    <property type="component" value="Unassembled WGS sequence"/>
</dbReference>
<organism evidence="3 4">
    <name type="scientific">Letharia lupina</name>
    <dbReference type="NCBI Taxonomy" id="560253"/>
    <lineage>
        <taxon>Eukaryota</taxon>
        <taxon>Fungi</taxon>
        <taxon>Dikarya</taxon>
        <taxon>Ascomycota</taxon>
        <taxon>Pezizomycotina</taxon>
        <taxon>Lecanoromycetes</taxon>
        <taxon>OSLEUM clade</taxon>
        <taxon>Lecanoromycetidae</taxon>
        <taxon>Lecanorales</taxon>
        <taxon>Lecanorineae</taxon>
        <taxon>Parmeliaceae</taxon>
        <taxon>Letharia</taxon>
    </lineage>
</organism>
<feature type="region of interest" description="Disordered" evidence="1">
    <location>
        <begin position="1"/>
        <end position="145"/>
    </location>
</feature>
<evidence type="ECO:0000313" key="3">
    <source>
        <dbReference type="EMBL" id="KAF6228388.1"/>
    </source>
</evidence>
<dbReference type="GO" id="GO:0005634">
    <property type="term" value="C:nucleus"/>
    <property type="evidence" value="ECO:0007669"/>
    <property type="project" value="TreeGrafter"/>
</dbReference>
<dbReference type="SMART" id="SM00292">
    <property type="entry name" value="BRCT"/>
    <property type="match status" value="1"/>
</dbReference>
<dbReference type="InterPro" id="IPR036420">
    <property type="entry name" value="BRCT_dom_sf"/>
</dbReference>